<protein>
    <submittedName>
        <fullName evidence="2">Uncharacterized protein</fullName>
    </submittedName>
</protein>
<keyword evidence="1" id="KW-0472">Membrane</keyword>
<keyword evidence="1" id="KW-1133">Transmembrane helix</keyword>
<keyword evidence="1" id="KW-0812">Transmembrane</keyword>
<feature type="transmembrane region" description="Helical" evidence="1">
    <location>
        <begin position="21"/>
        <end position="52"/>
    </location>
</feature>
<proteinExistence type="predicted"/>
<dbReference type="EMBL" id="JAGSOH010000015">
    <property type="protein sequence ID" value="MBR7826265.1"/>
    <property type="molecule type" value="Genomic_DNA"/>
</dbReference>
<evidence type="ECO:0000313" key="2">
    <source>
        <dbReference type="EMBL" id="MBR7826265.1"/>
    </source>
</evidence>
<organism evidence="2 3">
    <name type="scientific">Actinospica acidithermotolerans</name>
    <dbReference type="NCBI Taxonomy" id="2828514"/>
    <lineage>
        <taxon>Bacteria</taxon>
        <taxon>Bacillati</taxon>
        <taxon>Actinomycetota</taxon>
        <taxon>Actinomycetes</taxon>
        <taxon>Catenulisporales</taxon>
        <taxon>Actinospicaceae</taxon>
        <taxon>Actinospica</taxon>
    </lineage>
</organism>
<evidence type="ECO:0000256" key="1">
    <source>
        <dbReference type="SAM" id="Phobius"/>
    </source>
</evidence>
<accession>A0A941E4S9</accession>
<keyword evidence="3" id="KW-1185">Reference proteome</keyword>
<name>A0A941E4S9_9ACTN</name>
<dbReference type="Proteomes" id="UP000676325">
    <property type="component" value="Unassembled WGS sequence"/>
</dbReference>
<comment type="caution">
    <text evidence="2">The sequence shown here is derived from an EMBL/GenBank/DDBJ whole genome shotgun (WGS) entry which is preliminary data.</text>
</comment>
<sequence>MSTALKASDPSQRRRRERRAVTRIAAWLLGIALLAFATFAIYFIAAVMYAAATASR</sequence>
<gene>
    <name evidence="2" type="ORF">KDK95_08135</name>
</gene>
<dbReference type="AlphaFoldDB" id="A0A941E4S9"/>
<dbReference type="RefSeq" id="WP_212517417.1">
    <property type="nucleotide sequence ID" value="NZ_JAGSOH010000015.1"/>
</dbReference>
<reference evidence="2" key="1">
    <citation type="submission" date="2021-04" db="EMBL/GenBank/DDBJ databases">
        <title>Genome based classification of Actinospica acidithermotolerans sp. nov., an actinobacterium isolated from an Indonesian hot spring.</title>
        <authorList>
            <person name="Kusuma A.B."/>
            <person name="Putra K.E."/>
            <person name="Nafisah S."/>
            <person name="Loh J."/>
            <person name="Nouioui I."/>
            <person name="Goodfellow M."/>
        </authorList>
    </citation>
    <scope>NUCLEOTIDE SEQUENCE</scope>
    <source>
        <strain evidence="2">MGRD01-02</strain>
    </source>
</reference>
<evidence type="ECO:0000313" key="3">
    <source>
        <dbReference type="Proteomes" id="UP000676325"/>
    </source>
</evidence>